<evidence type="ECO:0000256" key="1">
    <source>
        <dbReference type="ARBA" id="ARBA00023002"/>
    </source>
</evidence>
<proteinExistence type="predicted"/>
<evidence type="ECO:0000313" key="4">
    <source>
        <dbReference type="Proteomes" id="UP000007113"/>
    </source>
</evidence>
<reference evidence="3 4" key="1">
    <citation type="submission" date="2011-11" db="EMBL/GenBank/DDBJ databases">
        <title>Complete sequence of Granulicella mallensis MP5ACTX8.</title>
        <authorList>
            <consortium name="US DOE Joint Genome Institute"/>
            <person name="Lucas S."/>
            <person name="Copeland A."/>
            <person name="Lapidus A."/>
            <person name="Cheng J.-F."/>
            <person name="Goodwin L."/>
            <person name="Pitluck S."/>
            <person name="Peters L."/>
            <person name="Lu M."/>
            <person name="Detter J.C."/>
            <person name="Han C."/>
            <person name="Tapia R."/>
            <person name="Land M."/>
            <person name="Hauser L."/>
            <person name="Kyrpides N."/>
            <person name="Ivanova N."/>
            <person name="Mikhailova N."/>
            <person name="Pagani I."/>
            <person name="Rawat S."/>
            <person name="Mannisto M."/>
            <person name="Haggblom M."/>
            <person name="Woyke T."/>
        </authorList>
    </citation>
    <scope>NUCLEOTIDE SEQUENCE [LARGE SCALE GENOMIC DNA]</scope>
    <source>
        <strain evidence="4">ATCC BAA-1857 / DSM 23137 / MP5ACTX8</strain>
    </source>
</reference>
<name>G8P210_GRAMM</name>
<dbReference type="EMBL" id="CP003130">
    <property type="protein sequence ID" value="AEU37062.1"/>
    <property type="molecule type" value="Genomic_DNA"/>
</dbReference>
<dbReference type="SUPFAM" id="SSF54373">
    <property type="entry name" value="FAD-linked reductases, C-terminal domain"/>
    <property type="match status" value="1"/>
</dbReference>
<evidence type="ECO:0000313" key="3">
    <source>
        <dbReference type="EMBL" id="AEU37062.1"/>
    </source>
</evidence>
<dbReference type="STRING" id="682795.AciX8_2752"/>
<dbReference type="PANTHER" id="PTHR13847">
    <property type="entry name" value="SARCOSINE DEHYDROGENASE-RELATED"/>
    <property type="match status" value="1"/>
</dbReference>
<dbReference type="GO" id="GO:0005737">
    <property type="term" value="C:cytoplasm"/>
    <property type="evidence" value="ECO:0007669"/>
    <property type="project" value="TreeGrafter"/>
</dbReference>
<dbReference type="InterPro" id="IPR036188">
    <property type="entry name" value="FAD/NAD-bd_sf"/>
</dbReference>
<dbReference type="eggNOG" id="COG0665">
    <property type="taxonomic scope" value="Bacteria"/>
</dbReference>
<feature type="domain" description="FAD dependent oxidoreductase" evidence="2">
    <location>
        <begin position="114"/>
        <end position="310"/>
    </location>
</feature>
<evidence type="ECO:0000259" key="2">
    <source>
        <dbReference type="Pfam" id="PF01266"/>
    </source>
</evidence>
<dbReference type="PANTHER" id="PTHR13847:SF289">
    <property type="entry name" value="GLYCINE OXIDASE"/>
    <property type="match status" value="1"/>
</dbReference>
<accession>G8P210</accession>
<keyword evidence="1" id="KW-0560">Oxidoreductase</keyword>
<dbReference type="HOGENOM" id="CLU_007884_4_5_0"/>
<dbReference type="AlphaFoldDB" id="G8P210"/>
<dbReference type="Proteomes" id="UP000007113">
    <property type="component" value="Chromosome"/>
</dbReference>
<dbReference type="Gene3D" id="3.50.50.60">
    <property type="entry name" value="FAD/NAD(P)-binding domain"/>
    <property type="match status" value="2"/>
</dbReference>
<protein>
    <submittedName>
        <fullName evidence="3">FAD dependent oxidoreductase</fullName>
    </submittedName>
</protein>
<gene>
    <name evidence="3" type="ordered locus">AciX8_2752</name>
</gene>
<dbReference type="InterPro" id="IPR006076">
    <property type="entry name" value="FAD-dep_OxRdtase"/>
</dbReference>
<organism evidence="3 4">
    <name type="scientific">Granulicella mallensis (strain ATCC BAA-1857 / DSM 23137 / MP5ACTX8)</name>
    <dbReference type="NCBI Taxonomy" id="682795"/>
    <lineage>
        <taxon>Bacteria</taxon>
        <taxon>Pseudomonadati</taxon>
        <taxon>Acidobacteriota</taxon>
        <taxon>Terriglobia</taxon>
        <taxon>Terriglobales</taxon>
        <taxon>Acidobacteriaceae</taxon>
        <taxon>Granulicella</taxon>
    </lineage>
</organism>
<keyword evidence="4" id="KW-1185">Reference proteome</keyword>
<dbReference type="SUPFAM" id="SSF51905">
    <property type="entry name" value="FAD/NAD(P)-binding domain"/>
    <property type="match status" value="1"/>
</dbReference>
<dbReference type="RefSeq" id="WP_014265939.1">
    <property type="nucleotide sequence ID" value="NC_016631.1"/>
</dbReference>
<dbReference type="Pfam" id="PF01266">
    <property type="entry name" value="DAO"/>
    <property type="match status" value="2"/>
</dbReference>
<dbReference type="GO" id="GO:0016491">
    <property type="term" value="F:oxidoreductase activity"/>
    <property type="evidence" value="ECO:0007669"/>
    <property type="project" value="UniProtKB-KW"/>
</dbReference>
<sequence length="331" mass="35301">MNTNSLPSPDILIVGAGIIGLSLALELHFRGAQVTVLERSTALQHASTAAAGMLAVDDPHNPPALLPLSQLSRSLYPAFLQRVESLSGLAVPFQTDTTIQYLPDGSTQRLVEHSLDPRQLAPALLAAVRATSIDLREHTELLSLTETPQSLLRVDTSNGELSPAKLIRTQGAWARLQVRPVKGQMLRVQLPATLPLREVHRTEHVYIVPRTQGPQAGTALIGATVEDAGFDTALHPESLDHLRSLAAELLPSLANEAAAPQVEAWAGLRPATTDSLPILDAHTPSQFLAIGHFRNGILLAPATAAVMADLIEGKSPATDLAPFAASRFTNR</sequence>
<feature type="domain" description="FAD dependent oxidoreductase" evidence="2">
    <location>
        <begin position="10"/>
        <end position="102"/>
    </location>
</feature>
<dbReference type="KEGG" id="gma:AciX8_2752"/>